<sequence>MAVESIDRFTVVSNSEQQYSVWFPGRPLPLGWQASGFEGSRAECLAHIEEIWQDLRPLSLRVALAAGEAA</sequence>
<comment type="caution">
    <text evidence="2">The sequence shown here is derived from an EMBL/GenBank/DDBJ whole genome shotgun (WGS) entry which is preliminary data.</text>
</comment>
<dbReference type="RefSeq" id="WP_351956771.1">
    <property type="nucleotide sequence ID" value="NZ_JBEOZM010000004.1"/>
</dbReference>
<dbReference type="InterPro" id="IPR038020">
    <property type="entry name" value="MbtH-like_sf"/>
</dbReference>
<dbReference type="Gene3D" id="3.90.820.10">
    <property type="entry name" value="Structural Genomics, Unknown Function 30-nov-00 1gh9 Mol_id"/>
    <property type="match status" value="1"/>
</dbReference>
<dbReference type="PANTHER" id="PTHR38444:SF1">
    <property type="entry name" value="ENTEROBACTIN BIOSYNTHESIS PROTEIN YBDZ"/>
    <property type="match status" value="1"/>
</dbReference>
<dbReference type="Pfam" id="PF03621">
    <property type="entry name" value="MbtH"/>
    <property type="match status" value="1"/>
</dbReference>
<reference evidence="2 3" key="1">
    <citation type="submission" date="2024-06" db="EMBL/GenBank/DDBJ databases">
        <title>The Natural Products Discovery Center: Release of the First 8490 Sequenced Strains for Exploring Actinobacteria Biosynthetic Diversity.</title>
        <authorList>
            <person name="Kalkreuter E."/>
            <person name="Kautsar S.A."/>
            <person name="Yang D."/>
            <person name="Bader C.D."/>
            <person name="Teijaro C.N."/>
            <person name="Fluegel L."/>
            <person name="Davis C.M."/>
            <person name="Simpson J.R."/>
            <person name="Lauterbach L."/>
            <person name="Steele A.D."/>
            <person name="Gui C."/>
            <person name="Meng S."/>
            <person name="Li G."/>
            <person name="Viehrig K."/>
            <person name="Ye F."/>
            <person name="Su P."/>
            <person name="Kiefer A.F."/>
            <person name="Nichols A."/>
            <person name="Cepeda A.J."/>
            <person name="Yan W."/>
            <person name="Fan B."/>
            <person name="Jiang Y."/>
            <person name="Adhikari A."/>
            <person name="Zheng C.-J."/>
            <person name="Schuster L."/>
            <person name="Cowan T.M."/>
            <person name="Smanski M.J."/>
            <person name="Chevrette M.G."/>
            <person name="De Carvalho L.P.S."/>
            <person name="Shen B."/>
        </authorList>
    </citation>
    <scope>NUCLEOTIDE SEQUENCE [LARGE SCALE GENOMIC DNA]</scope>
    <source>
        <strain evidence="2 3">NPDC001694</strain>
    </source>
</reference>
<dbReference type="EMBL" id="JBEOZM010000004">
    <property type="protein sequence ID" value="MER6268143.1"/>
    <property type="molecule type" value="Genomic_DNA"/>
</dbReference>
<organism evidence="2 3">
    <name type="scientific">Streptomyces sp. 900105755</name>
    <dbReference type="NCBI Taxonomy" id="3154389"/>
    <lineage>
        <taxon>Bacteria</taxon>
        <taxon>Bacillati</taxon>
        <taxon>Actinomycetota</taxon>
        <taxon>Actinomycetes</taxon>
        <taxon>Kitasatosporales</taxon>
        <taxon>Streptomycetaceae</taxon>
        <taxon>Streptomyces</taxon>
    </lineage>
</organism>
<evidence type="ECO:0000313" key="3">
    <source>
        <dbReference type="Proteomes" id="UP001490365"/>
    </source>
</evidence>
<dbReference type="InterPro" id="IPR005153">
    <property type="entry name" value="MbtH-like_dom"/>
</dbReference>
<proteinExistence type="predicted"/>
<dbReference type="SMART" id="SM00923">
    <property type="entry name" value="MbtH"/>
    <property type="match status" value="1"/>
</dbReference>
<evidence type="ECO:0000259" key="1">
    <source>
        <dbReference type="SMART" id="SM00923"/>
    </source>
</evidence>
<dbReference type="InterPro" id="IPR037407">
    <property type="entry name" value="MLP_fam"/>
</dbReference>
<dbReference type="Proteomes" id="UP001490365">
    <property type="component" value="Unassembled WGS sequence"/>
</dbReference>
<name>A0ABV1TEG8_9ACTN</name>
<feature type="domain" description="MbtH-like" evidence="1">
    <location>
        <begin position="4"/>
        <end position="50"/>
    </location>
</feature>
<gene>
    <name evidence="2" type="ORF">ABT211_12685</name>
</gene>
<dbReference type="PANTHER" id="PTHR38444">
    <property type="entry name" value="ENTEROBACTIN BIOSYNTHESIS PROTEIN YBDZ"/>
    <property type="match status" value="1"/>
</dbReference>
<evidence type="ECO:0000313" key="2">
    <source>
        <dbReference type="EMBL" id="MER6268143.1"/>
    </source>
</evidence>
<protein>
    <submittedName>
        <fullName evidence="2">MbtH family NRPS accessory protein</fullName>
    </submittedName>
</protein>
<accession>A0ABV1TEG8</accession>
<keyword evidence="3" id="KW-1185">Reference proteome</keyword>
<dbReference type="SUPFAM" id="SSF160582">
    <property type="entry name" value="MbtH-like"/>
    <property type="match status" value="1"/>
</dbReference>